<dbReference type="Proteomes" id="UP000814033">
    <property type="component" value="Unassembled WGS sequence"/>
</dbReference>
<protein>
    <submittedName>
        <fullName evidence="1">Uncharacterized protein</fullName>
    </submittedName>
</protein>
<proteinExistence type="predicted"/>
<organism evidence="1 2">
    <name type="scientific">Auriscalpium vulgare</name>
    <dbReference type="NCBI Taxonomy" id="40419"/>
    <lineage>
        <taxon>Eukaryota</taxon>
        <taxon>Fungi</taxon>
        <taxon>Dikarya</taxon>
        <taxon>Basidiomycota</taxon>
        <taxon>Agaricomycotina</taxon>
        <taxon>Agaricomycetes</taxon>
        <taxon>Russulales</taxon>
        <taxon>Auriscalpiaceae</taxon>
        <taxon>Auriscalpium</taxon>
    </lineage>
</organism>
<gene>
    <name evidence="1" type="ORF">FA95DRAFT_1558165</name>
</gene>
<accession>A0ACB8RWI8</accession>
<reference evidence="1" key="1">
    <citation type="submission" date="2021-02" db="EMBL/GenBank/DDBJ databases">
        <authorList>
            <consortium name="DOE Joint Genome Institute"/>
            <person name="Ahrendt S."/>
            <person name="Looney B.P."/>
            <person name="Miyauchi S."/>
            <person name="Morin E."/>
            <person name="Drula E."/>
            <person name="Courty P.E."/>
            <person name="Chicoki N."/>
            <person name="Fauchery L."/>
            <person name="Kohler A."/>
            <person name="Kuo A."/>
            <person name="Labutti K."/>
            <person name="Pangilinan J."/>
            <person name="Lipzen A."/>
            <person name="Riley R."/>
            <person name="Andreopoulos W."/>
            <person name="He G."/>
            <person name="Johnson J."/>
            <person name="Barry K.W."/>
            <person name="Grigoriev I.V."/>
            <person name="Nagy L."/>
            <person name="Hibbett D."/>
            <person name="Henrissat B."/>
            <person name="Matheny P.B."/>
            <person name="Labbe J."/>
            <person name="Martin F."/>
        </authorList>
    </citation>
    <scope>NUCLEOTIDE SEQUENCE</scope>
    <source>
        <strain evidence="1">FP105234-sp</strain>
    </source>
</reference>
<sequence length="299" mass="31657">MATFKHAQPQSISFEKELHAVLDGHVLIVAPVNGGEITKIEAQLGSAPARIKRKALISPECRKSLLQPSDIDEASNKRRKTTLRATKDGKRVVSRTPHSGMLPQESATPSAMQASSTRQRRPEGTIARRQMATRERYKALGRRKSERLVNKAEGGPDASENTAPLSSTESRAKASPATRAGVNTSSSGTASSSYSAASGRRASGGTVSPEAQAGAGTDEQRLTALKKGEWKATLEPGAHRVAVPTTPLSSANGPTPTVVLSSARILSHALTNGWTPGRVTASADVLEVWEDVQVWNALS</sequence>
<dbReference type="EMBL" id="MU275889">
    <property type="protein sequence ID" value="KAI0048272.1"/>
    <property type="molecule type" value="Genomic_DNA"/>
</dbReference>
<evidence type="ECO:0000313" key="1">
    <source>
        <dbReference type="EMBL" id="KAI0048272.1"/>
    </source>
</evidence>
<evidence type="ECO:0000313" key="2">
    <source>
        <dbReference type="Proteomes" id="UP000814033"/>
    </source>
</evidence>
<keyword evidence="2" id="KW-1185">Reference proteome</keyword>
<reference evidence="1" key="2">
    <citation type="journal article" date="2022" name="New Phytol.">
        <title>Evolutionary transition to the ectomycorrhizal habit in the genomes of a hyperdiverse lineage of mushroom-forming fungi.</title>
        <authorList>
            <person name="Looney B."/>
            <person name="Miyauchi S."/>
            <person name="Morin E."/>
            <person name="Drula E."/>
            <person name="Courty P.E."/>
            <person name="Kohler A."/>
            <person name="Kuo A."/>
            <person name="LaButti K."/>
            <person name="Pangilinan J."/>
            <person name="Lipzen A."/>
            <person name="Riley R."/>
            <person name="Andreopoulos W."/>
            <person name="He G."/>
            <person name="Johnson J."/>
            <person name="Nolan M."/>
            <person name="Tritt A."/>
            <person name="Barry K.W."/>
            <person name="Grigoriev I.V."/>
            <person name="Nagy L.G."/>
            <person name="Hibbett D."/>
            <person name="Henrissat B."/>
            <person name="Matheny P.B."/>
            <person name="Labbe J."/>
            <person name="Martin F.M."/>
        </authorList>
    </citation>
    <scope>NUCLEOTIDE SEQUENCE</scope>
    <source>
        <strain evidence="1">FP105234-sp</strain>
    </source>
</reference>
<name>A0ACB8RWI8_9AGAM</name>
<comment type="caution">
    <text evidence="1">The sequence shown here is derived from an EMBL/GenBank/DDBJ whole genome shotgun (WGS) entry which is preliminary data.</text>
</comment>